<dbReference type="InterPro" id="IPR047710">
    <property type="entry name" value="Transpos_IS5-like"/>
</dbReference>
<accession>A0A4R6GLW7</accession>
<dbReference type="PANTHER" id="PTHR33803">
    <property type="entry name" value="IS1478 TRANSPOSASE"/>
    <property type="match status" value="1"/>
</dbReference>
<feature type="domain" description="Transposase InsH N-terminal" evidence="2">
    <location>
        <begin position="18"/>
        <end position="114"/>
    </location>
</feature>
<evidence type="ECO:0000259" key="2">
    <source>
        <dbReference type="Pfam" id="PF05598"/>
    </source>
</evidence>
<sequence>MKGKLPNQDQGNLFLPILKDIINPKHELAILAHRIDWQYFEKSFSPLYSHTGQPGVPIRTMVGLLLLKRIYNLGDETVMAQWVQNPYFQYFCGEAEFQWEAPCDPSDMVHFRKRIGEEGAEKILEAYIDTRRDEIRSTNDVLIDTTAQEKNITYPTDAKLLVKVIKRCNKIAKAESVEQRQSYKNTMKRLLLKQRFAHHPKRKKEAAAALRKLRTIAGRLVRELERKLAPDTLLHYQQVLQNCNKIVTQKKNDSNKIYSLHEPETACIAKGKAHKKFEFGSKVSFAVVPKINIIVGIKNFNGNPNDTPTLEPALENIEKVSKIKFKNAIVDRGYKGKKMVRDTIIVTPGAPSSRQPYSNNTMRKKCKSRAAVEPVIGHTKYGNRMIKNYLKGIAGNAINANLAAAGFNFKGLLRKIKEEVLWLKILMEIIIRQKQLSPVNISS</sequence>
<dbReference type="GO" id="GO:0003677">
    <property type="term" value="F:DNA binding"/>
    <property type="evidence" value="ECO:0007669"/>
    <property type="project" value="InterPro"/>
</dbReference>
<dbReference type="GO" id="GO:0004803">
    <property type="term" value="F:transposase activity"/>
    <property type="evidence" value="ECO:0007669"/>
    <property type="project" value="InterPro"/>
</dbReference>
<dbReference type="Pfam" id="PF01609">
    <property type="entry name" value="DDE_Tnp_1"/>
    <property type="match status" value="1"/>
</dbReference>
<dbReference type="Pfam" id="PF05598">
    <property type="entry name" value="DUF772"/>
    <property type="match status" value="1"/>
</dbReference>
<dbReference type="PANTHER" id="PTHR33803:SF3">
    <property type="entry name" value="BLL1974 PROTEIN"/>
    <property type="match status" value="1"/>
</dbReference>
<organism evidence="3 4">
    <name type="scientific">Sunxiuqinia elliptica</name>
    <dbReference type="NCBI Taxonomy" id="655355"/>
    <lineage>
        <taxon>Bacteria</taxon>
        <taxon>Pseudomonadati</taxon>
        <taxon>Bacteroidota</taxon>
        <taxon>Bacteroidia</taxon>
        <taxon>Marinilabiliales</taxon>
        <taxon>Prolixibacteraceae</taxon>
        <taxon>Sunxiuqinia</taxon>
    </lineage>
</organism>
<dbReference type="AlphaFoldDB" id="A0A4R6GLW7"/>
<reference evidence="3 4" key="1">
    <citation type="submission" date="2019-03" db="EMBL/GenBank/DDBJ databases">
        <title>Freshwater and sediment microbial communities from various areas in North America, analyzing microbe dynamics in response to fracking.</title>
        <authorList>
            <person name="Lamendella R."/>
        </authorList>
    </citation>
    <scope>NUCLEOTIDE SEQUENCE [LARGE SCALE GENOMIC DNA]</scope>
    <source>
        <strain evidence="3 4">114D</strain>
    </source>
</reference>
<protein>
    <submittedName>
        <fullName evidence="3">IS5 family transposase</fullName>
    </submittedName>
</protein>
<evidence type="ECO:0000313" key="3">
    <source>
        <dbReference type="EMBL" id="TDN95384.1"/>
    </source>
</evidence>
<dbReference type="GO" id="GO:0006313">
    <property type="term" value="P:DNA transposition"/>
    <property type="evidence" value="ECO:0007669"/>
    <property type="project" value="InterPro"/>
</dbReference>
<comment type="caution">
    <text evidence="3">The sequence shown here is derived from an EMBL/GenBank/DDBJ whole genome shotgun (WGS) entry which is preliminary data.</text>
</comment>
<dbReference type="InterPro" id="IPR008490">
    <property type="entry name" value="Transposase_InsH_N"/>
</dbReference>
<evidence type="ECO:0000313" key="4">
    <source>
        <dbReference type="Proteomes" id="UP000294848"/>
    </source>
</evidence>
<dbReference type="Proteomes" id="UP000294848">
    <property type="component" value="Unassembled WGS sequence"/>
</dbReference>
<name>A0A4R6GLW7_9BACT</name>
<dbReference type="InterPro" id="IPR002559">
    <property type="entry name" value="Transposase_11"/>
</dbReference>
<evidence type="ECO:0000259" key="1">
    <source>
        <dbReference type="Pfam" id="PF01609"/>
    </source>
</evidence>
<gene>
    <name evidence="3" type="ORF">DET52_1182</name>
</gene>
<proteinExistence type="predicted"/>
<dbReference type="NCBIfam" id="NF033578">
    <property type="entry name" value="transpos_IS5_1"/>
    <property type="match status" value="1"/>
</dbReference>
<dbReference type="EMBL" id="SNWI01000018">
    <property type="protein sequence ID" value="TDN95384.1"/>
    <property type="molecule type" value="Genomic_DNA"/>
</dbReference>
<feature type="domain" description="Transposase IS4-like" evidence="1">
    <location>
        <begin position="270"/>
        <end position="398"/>
    </location>
</feature>